<dbReference type="InterPro" id="IPR048031">
    <property type="entry name" value="ScyD/ScyE-like"/>
</dbReference>
<dbReference type="RefSeq" id="WP_367921496.1">
    <property type="nucleotide sequence ID" value="NZ_BAABAC010000043.1"/>
</dbReference>
<dbReference type="NCBIfam" id="NF033206">
    <property type="entry name" value="ScyE_fam"/>
    <property type="match status" value="1"/>
</dbReference>
<evidence type="ECO:0000256" key="1">
    <source>
        <dbReference type="SAM" id="SignalP"/>
    </source>
</evidence>
<dbReference type="EMBL" id="JBHTLX010000004">
    <property type="protein sequence ID" value="MFD1246647.1"/>
    <property type="molecule type" value="Genomic_DNA"/>
</dbReference>
<sequence>MSHTSRTSRIPRTARALRVLVAASAATAVTGAMLTPSSEAAAPPAGKTVAQGLLSPLSVAVNDQGHVFYSENFAGKLLVKRPGKAAKVIYSGAPGNEVGAISTDGKAVYFVDGARVMKRNAAGKVRAIADIGAFEAAKNPDQIYTYGPLGLSPECATAWPTGEGAPPNTYNGGVESHPYATAVDDGTVYVADAAANAVFKIRKGRVSTVALLPPVTVTITPQMAAGAGIPECAIGKQYAVEGVPTDVEVHDGKLFVSSLPGGPEDGSFPGSVYKINPVKHRAKRIATGFVSATGVAVADDGTVYVSELFAGKVTRISPKGRRSTFLQVPFPSAVEVDGKRLFVSENGLSGLSGQPGDVPAGKVVRYLR</sequence>
<protein>
    <submittedName>
        <fullName evidence="2">ScyD/ScyE family protein</fullName>
    </submittedName>
</protein>
<organism evidence="2 3">
    <name type="scientific">Nocardioides ginsengisoli</name>
    <dbReference type="NCBI Taxonomy" id="363868"/>
    <lineage>
        <taxon>Bacteria</taxon>
        <taxon>Bacillati</taxon>
        <taxon>Actinomycetota</taxon>
        <taxon>Actinomycetes</taxon>
        <taxon>Propionibacteriales</taxon>
        <taxon>Nocardioidaceae</taxon>
        <taxon>Nocardioides</taxon>
    </lineage>
</organism>
<feature type="chain" id="PRO_5045300239" evidence="1">
    <location>
        <begin position="29"/>
        <end position="368"/>
    </location>
</feature>
<dbReference type="Gene3D" id="2.120.10.30">
    <property type="entry name" value="TolB, C-terminal domain"/>
    <property type="match status" value="1"/>
</dbReference>
<proteinExistence type="predicted"/>
<keyword evidence="3" id="KW-1185">Reference proteome</keyword>
<gene>
    <name evidence="2" type="ORF">ACFQ3F_02490</name>
</gene>
<reference evidence="3" key="1">
    <citation type="journal article" date="2019" name="Int. J. Syst. Evol. Microbiol.">
        <title>The Global Catalogue of Microorganisms (GCM) 10K type strain sequencing project: providing services to taxonomists for standard genome sequencing and annotation.</title>
        <authorList>
            <consortium name="The Broad Institute Genomics Platform"/>
            <consortium name="The Broad Institute Genome Sequencing Center for Infectious Disease"/>
            <person name="Wu L."/>
            <person name="Ma J."/>
        </authorList>
    </citation>
    <scope>NUCLEOTIDE SEQUENCE [LARGE SCALE GENOMIC DNA]</scope>
    <source>
        <strain evidence="3">CCUG 52478</strain>
    </source>
</reference>
<keyword evidence="1" id="KW-0732">Signal</keyword>
<dbReference type="InterPro" id="IPR011042">
    <property type="entry name" value="6-blade_b-propeller_TolB-like"/>
</dbReference>
<dbReference type="SUPFAM" id="SSF63829">
    <property type="entry name" value="Calcium-dependent phosphotriesterase"/>
    <property type="match status" value="1"/>
</dbReference>
<name>A0ABW3VW64_9ACTN</name>
<comment type="caution">
    <text evidence="2">The sequence shown here is derived from an EMBL/GenBank/DDBJ whole genome shotgun (WGS) entry which is preliminary data.</text>
</comment>
<evidence type="ECO:0000313" key="2">
    <source>
        <dbReference type="EMBL" id="MFD1246647.1"/>
    </source>
</evidence>
<dbReference type="Proteomes" id="UP001597229">
    <property type="component" value="Unassembled WGS sequence"/>
</dbReference>
<evidence type="ECO:0000313" key="3">
    <source>
        <dbReference type="Proteomes" id="UP001597229"/>
    </source>
</evidence>
<feature type="signal peptide" evidence="1">
    <location>
        <begin position="1"/>
        <end position="28"/>
    </location>
</feature>
<accession>A0ABW3VW64</accession>